<dbReference type="InterPro" id="IPR033128">
    <property type="entry name" value="Adenylosuccin_syn_Lys_AS"/>
</dbReference>
<feature type="non-terminal residue" evidence="8">
    <location>
        <position position="261"/>
    </location>
</feature>
<keyword evidence="3" id="KW-0479">Metal-binding</keyword>
<evidence type="ECO:0000256" key="7">
    <source>
        <dbReference type="ARBA" id="ARBA00023134"/>
    </source>
</evidence>
<name>X1LGG4_9ZZZZ</name>
<dbReference type="Pfam" id="PF00709">
    <property type="entry name" value="Adenylsucc_synt"/>
    <property type="match status" value="1"/>
</dbReference>
<protein>
    <recommendedName>
        <fullName evidence="9">Adenylosuccinate synthetase</fullName>
    </recommendedName>
</protein>
<dbReference type="GO" id="GO:0005737">
    <property type="term" value="C:cytoplasm"/>
    <property type="evidence" value="ECO:0007669"/>
    <property type="project" value="TreeGrafter"/>
</dbReference>
<proteinExistence type="inferred from homology"/>
<keyword evidence="2" id="KW-0436">Ligase</keyword>
<evidence type="ECO:0008006" key="9">
    <source>
        <dbReference type="Google" id="ProtNLM"/>
    </source>
</evidence>
<accession>X1LGG4</accession>
<dbReference type="InterPro" id="IPR042110">
    <property type="entry name" value="Adenylosuccinate_synth_dom2"/>
</dbReference>
<dbReference type="SMART" id="SM00788">
    <property type="entry name" value="Adenylsucc_synt"/>
    <property type="match status" value="1"/>
</dbReference>
<dbReference type="InterPro" id="IPR042109">
    <property type="entry name" value="Adenylosuccinate_synth_dom1"/>
</dbReference>
<dbReference type="PROSITE" id="PS00513">
    <property type="entry name" value="ADENYLOSUCCIN_SYN_2"/>
    <property type="match status" value="1"/>
</dbReference>
<evidence type="ECO:0000256" key="5">
    <source>
        <dbReference type="ARBA" id="ARBA00022755"/>
    </source>
</evidence>
<evidence type="ECO:0000256" key="2">
    <source>
        <dbReference type="ARBA" id="ARBA00022598"/>
    </source>
</evidence>
<keyword evidence="4" id="KW-0547">Nucleotide-binding</keyword>
<dbReference type="Gene3D" id="3.40.440.10">
    <property type="entry name" value="Adenylosuccinate Synthetase, subunit A, domain 1"/>
    <property type="match status" value="1"/>
</dbReference>
<evidence type="ECO:0000256" key="4">
    <source>
        <dbReference type="ARBA" id="ARBA00022741"/>
    </source>
</evidence>
<dbReference type="InterPro" id="IPR027417">
    <property type="entry name" value="P-loop_NTPase"/>
</dbReference>
<keyword evidence="7" id="KW-0342">GTP-binding</keyword>
<comment type="subunit">
    <text evidence="1">Homodimer.</text>
</comment>
<dbReference type="PANTHER" id="PTHR11846">
    <property type="entry name" value="ADENYLOSUCCINATE SYNTHETASE"/>
    <property type="match status" value="1"/>
</dbReference>
<dbReference type="HAMAP" id="MF_00011">
    <property type="entry name" value="Adenylosucc_synth"/>
    <property type="match status" value="1"/>
</dbReference>
<dbReference type="PROSITE" id="PS01266">
    <property type="entry name" value="ADENYLOSUCCIN_SYN_1"/>
    <property type="match status" value="1"/>
</dbReference>
<dbReference type="GO" id="GO:0005525">
    <property type="term" value="F:GTP binding"/>
    <property type="evidence" value="ECO:0007669"/>
    <property type="project" value="UniProtKB-KW"/>
</dbReference>
<dbReference type="InterPro" id="IPR018220">
    <property type="entry name" value="Adenylosuccin_syn_GTP-bd"/>
</dbReference>
<keyword evidence="6" id="KW-0460">Magnesium</keyword>
<evidence type="ECO:0000313" key="8">
    <source>
        <dbReference type="EMBL" id="GAI18427.1"/>
    </source>
</evidence>
<evidence type="ECO:0000256" key="1">
    <source>
        <dbReference type="ARBA" id="ARBA00011738"/>
    </source>
</evidence>
<evidence type="ECO:0000256" key="6">
    <source>
        <dbReference type="ARBA" id="ARBA00022842"/>
    </source>
</evidence>
<keyword evidence="5" id="KW-0658">Purine biosynthesis</keyword>
<dbReference type="GO" id="GO:0046872">
    <property type="term" value="F:metal ion binding"/>
    <property type="evidence" value="ECO:0007669"/>
    <property type="project" value="UniProtKB-KW"/>
</dbReference>
<gene>
    <name evidence="8" type="ORF">S06H3_36493</name>
</gene>
<dbReference type="CDD" id="cd03108">
    <property type="entry name" value="AdSS"/>
    <property type="match status" value="1"/>
</dbReference>
<dbReference type="GO" id="GO:0046040">
    <property type="term" value="P:IMP metabolic process"/>
    <property type="evidence" value="ECO:0007669"/>
    <property type="project" value="TreeGrafter"/>
</dbReference>
<dbReference type="GO" id="GO:0044208">
    <property type="term" value="P:'de novo' AMP biosynthetic process"/>
    <property type="evidence" value="ECO:0007669"/>
    <property type="project" value="TreeGrafter"/>
</dbReference>
<dbReference type="Gene3D" id="1.10.300.10">
    <property type="entry name" value="Adenylosuccinate Synthetase, subunit A, domain 2"/>
    <property type="match status" value="1"/>
</dbReference>
<sequence length="261" mass="29219">MNIICVIGTQWGDEGKGKIVDILAQKSDMVVRFQGGSNAGHTVVTGREKFILHLIPTGILHRSVKCVIGNGVVLDPAQLLTEIRQLTARGIPMKDRLFISDRAHLVLPYHKVIDNLSEIRKGKDKIGTTGLGIGPCYADKVARNGIRVIDLYDPAVFKNYLKTNLKEKNWLIRSFSHHRGLSFNRIYQDYLRYARRLKPFVCDSRELINQAIRSRKRVLFEGAQGCLLDIDFGTYPFVTSSNSDITGLAAGTGIPNSRINR</sequence>
<evidence type="ECO:0000256" key="3">
    <source>
        <dbReference type="ARBA" id="ARBA00022723"/>
    </source>
</evidence>
<dbReference type="InterPro" id="IPR001114">
    <property type="entry name" value="Adenylosuccinate_synthetase"/>
</dbReference>
<dbReference type="FunFam" id="1.10.300.10:FF:000001">
    <property type="entry name" value="Adenylosuccinate synthetase"/>
    <property type="match status" value="1"/>
</dbReference>
<dbReference type="AlphaFoldDB" id="X1LGG4"/>
<dbReference type="PANTHER" id="PTHR11846:SF0">
    <property type="entry name" value="ADENYLOSUCCINATE SYNTHETASE"/>
    <property type="match status" value="1"/>
</dbReference>
<reference evidence="8" key="1">
    <citation type="journal article" date="2014" name="Front. Microbiol.">
        <title>High frequency of phylogenetically diverse reductive dehalogenase-homologous genes in deep subseafloor sedimentary metagenomes.</title>
        <authorList>
            <person name="Kawai M."/>
            <person name="Futagami T."/>
            <person name="Toyoda A."/>
            <person name="Takaki Y."/>
            <person name="Nishi S."/>
            <person name="Hori S."/>
            <person name="Arai W."/>
            <person name="Tsubouchi T."/>
            <person name="Morono Y."/>
            <person name="Uchiyama I."/>
            <person name="Ito T."/>
            <person name="Fujiyama A."/>
            <person name="Inagaki F."/>
            <person name="Takami H."/>
        </authorList>
    </citation>
    <scope>NUCLEOTIDE SEQUENCE</scope>
    <source>
        <strain evidence="8">Expedition CK06-06</strain>
    </source>
</reference>
<dbReference type="GO" id="GO:0004019">
    <property type="term" value="F:adenylosuccinate synthase activity"/>
    <property type="evidence" value="ECO:0007669"/>
    <property type="project" value="InterPro"/>
</dbReference>
<dbReference type="SUPFAM" id="SSF52540">
    <property type="entry name" value="P-loop containing nucleoside triphosphate hydrolases"/>
    <property type="match status" value="1"/>
</dbReference>
<dbReference type="EMBL" id="BARV01022113">
    <property type="protein sequence ID" value="GAI18427.1"/>
    <property type="molecule type" value="Genomic_DNA"/>
</dbReference>
<organism evidence="8">
    <name type="scientific">marine sediment metagenome</name>
    <dbReference type="NCBI Taxonomy" id="412755"/>
    <lineage>
        <taxon>unclassified sequences</taxon>
        <taxon>metagenomes</taxon>
        <taxon>ecological metagenomes</taxon>
    </lineage>
</organism>
<comment type="caution">
    <text evidence="8">The sequence shown here is derived from an EMBL/GenBank/DDBJ whole genome shotgun (WGS) entry which is preliminary data.</text>
</comment>